<reference evidence="8" key="3">
    <citation type="journal article" date="2018" name="Vet. Microbiol.">
        <title>Molecular epidemiology of methicillin-resistant staphylococci amongst veterinary personnel, personnel-owned pets, patients and the hospital environment of two companion animal veterinary hospitals.</title>
        <authorList>
            <person name="Worthing K.A."/>
            <person name="Brown J."/>
            <person name="Gerber L."/>
            <person name="Abraham S."/>
            <person name="Trott D."/>
            <person name="Norris J.M."/>
        </authorList>
    </citation>
    <scope>NUCLEOTIDE SEQUENCE [LARGE SCALE GENOMIC DNA]</scope>
    <source>
        <strain evidence="8">ST496-2</strain>
    </source>
</reference>
<name>A0A166RLK9_STAPS</name>
<organism evidence="6 8">
    <name type="scientific">Staphylococcus pseudintermedius</name>
    <dbReference type="NCBI Taxonomy" id="283734"/>
    <lineage>
        <taxon>Bacteria</taxon>
        <taxon>Bacillati</taxon>
        <taxon>Bacillota</taxon>
        <taxon>Bacilli</taxon>
        <taxon>Bacillales</taxon>
        <taxon>Staphylococcaceae</taxon>
        <taxon>Staphylococcus</taxon>
        <taxon>Staphylococcus intermedius group</taxon>
    </lineage>
</organism>
<reference evidence="6" key="2">
    <citation type="journal article" date="2018" name="Vet. Microbiol.">
        <title>Methicillin-resistant staphylococci amongst veterinary personnel, personnel-owned pets, patients and the hospital environment of two small animal veterinary hospitals.</title>
        <authorList>
            <person name="Worthing K.A."/>
            <person name="Brown J."/>
            <person name="Gerber L."/>
            <person name="Abraham S."/>
            <person name="Trott D."/>
            <person name="Norris J.M."/>
        </authorList>
    </citation>
    <scope>NUCLEOTIDE SEQUENCE</scope>
    <source>
        <strain evidence="6">ST496-2</strain>
    </source>
</reference>
<dbReference type="InterPro" id="IPR004474">
    <property type="entry name" value="LytR_CpsA_psr"/>
</dbReference>
<feature type="domain" description="Cell envelope-related transcriptional attenuator" evidence="3">
    <location>
        <begin position="85"/>
        <end position="232"/>
    </location>
</feature>
<proteinExistence type="inferred from homology"/>
<dbReference type="EMBL" id="AAXKXX010000018">
    <property type="protein sequence ID" value="EGQ4385486.1"/>
    <property type="molecule type" value="Genomic_DNA"/>
</dbReference>
<dbReference type="Proteomes" id="UP000600220">
    <property type="component" value="Unassembled WGS sequence"/>
</dbReference>
<reference evidence="5 7" key="1">
    <citation type="journal article" date="2018" name="Vet. Microbiol.">
        <title>Clonal diversity and geographic distribution of methicillin-resistant Staphylococcus pseudintermedius from Australian animals: Discovery of novel sequence types.</title>
        <authorList>
            <person name="Worthing K.A."/>
            <person name="Abraham S."/>
            <person name="Coombs G.W."/>
            <person name="Pang S."/>
            <person name="Saputra S."/>
            <person name="Jordan D."/>
            <person name="Trott D.J."/>
            <person name="Norris J.M."/>
        </authorList>
    </citation>
    <scope>NUCLEOTIDE SEQUENCE [LARGE SCALE GENOMIC DNA]</scope>
    <source>
        <strain evidence="5 7">ST525 1</strain>
    </source>
</reference>
<dbReference type="PANTHER" id="PTHR33392">
    <property type="entry name" value="POLYISOPRENYL-TEICHOIC ACID--PEPTIDOGLYCAN TEICHOIC ACID TRANSFERASE TAGU"/>
    <property type="match status" value="1"/>
</dbReference>
<evidence type="ECO:0000313" key="7">
    <source>
        <dbReference type="Proteomes" id="UP000246800"/>
    </source>
</evidence>
<evidence type="ECO:0000256" key="1">
    <source>
        <dbReference type="ARBA" id="ARBA00006068"/>
    </source>
</evidence>
<dbReference type="Gene3D" id="3.40.630.190">
    <property type="entry name" value="LCP protein"/>
    <property type="match status" value="1"/>
</dbReference>
<dbReference type="Proteomes" id="UP000256409">
    <property type="component" value="Unassembled WGS sequence"/>
</dbReference>
<comment type="caution">
    <text evidence="6">The sequence shown here is derived from an EMBL/GenBank/DDBJ whole genome shotgun (WGS) entry which is preliminary data.</text>
</comment>
<dbReference type="EMBL" id="QQPC01000058">
    <property type="protein sequence ID" value="REA80954.1"/>
    <property type="molecule type" value="Genomic_DNA"/>
</dbReference>
<evidence type="ECO:0000313" key="8">
    <source>
        <dbReference type="Proteomes" id="UP000256409"/>
    </source>
</evidence>
<evidence type="ECO:0000259" key="3">
    <source>
        <dbReference type="Pfam" id="PF03816"/>
    </source>
</evidence>
<dbReference type="OMA" id="GHGYDKF"/>
<dbReference type="PANTHER" id="PTHR33392:SF3">
    <property type="entry name" value="POLYISOPRENYL-TEICHOIC ACID--PEPTIDOGLYCAN TEICHOIC ACID TRANSFERASE TAGT"/>
    <property type="match status" value="1"/>
</dbReference>
<evidence type="ECO:0000256" key="2">
    <source>
        <dbReference type="SAM" id="MobiDB-lite"/>
    </source>
</evidence>
<dbReference type="Proteomes" id="UP000246800">
    <property type="component" value="Unassembled WGS sequence"/>
</dbReference>
<evidence type="ECO:0000313" key="5">
    <source>
        <dbReference type="EMBL" id="PWZ75694.1"/>
    </source>
</evidence>
<dbReference type="Pfam" id="PF03816">
    <property type="entry name" value="LytR_cpsA_psr"/>
    <property type="match status" value="1"/>
</dbReference>
<keyword evidence="9" id="KW-1185">Reference proteome</keyword>
<comment type="similarity">
    <text evidence="1">Belongs to the LytR/CpsA/Psr (LCP) family.</text>
</comment>
<feature type="compositionally biased region" description="Polar residues" evidence="2">
    <location>
        <begin position="358"/>
        <end position="392"/>
    </location>
</feature>
<dbReference type="AlphaFoldDB" id="A0A166RLK9"/>
<feature type="region of interest" description="Disordered" evidence="2">
    <location>
        <begin position="352"/>
        <end position="392"/>
    </location>
</feature>
<evidence type="ECO:0000313" key="6">
    <source>
        <dbReference type="EMBL" id="REA80954.1"/>
    </source>
</evidence>
<protein>
    <submittedName>
        <fullName evidence="6">LytR family transcriptional regulator</fullName>
    </submittedName>
</protein>
<dbReference type="NCBIfam" id="TIGR00350">
    <property type="entry name" value="lytR_cpsA_psr"/>
    <property type="match status" value="1"/>
</dbReference>
<sequence>MNKGLKFLLYLLALMLIIVPTIFAFTLFNSSKNAFDDSFSQSDQRQSQLRDSKVNAAKQPISILFLGIDDSSTRRQNGQSAENARTDAMILSTMNPDKHQIRLVSIPRDTLSYIPEVGYYDKITHAHAYGGPEASMRTVEANLNVPVDYYVRINMEAFAKTVDELGGIEYDVPYDLNEPNTMDKGRIKLKKGKQQLNGDEVLAVTRTRKQDSDLKRGQRQMEVLKILFKKAQDTKSLHKLDDIIEIVGKNSKHNLSYSEIKALATNYLANDVDIQSQQLKGENELLNGIYYINPDVDNLIETSNTLRKDLGLAPFKDRNQFLVERVKAYYGEIPPLTYLEESLLQNVKKLLPKDENNDQNNKGESADNTNGAMHNQQQGVPYQNQNPDGSYY</sequence>
<accession>A0A166RLK9</accession>
<evidence type="ECO:0000313" key="9">
    <source>
        <dbReference type="Proteomes" id="UP000600220"/>
    </source>
</evidence>
<dbReference type="RefSeq" id="WP_014614309.1">
    <property type="nucleotide sequence ID" value="NZ_AP019372.1"/>
</dbReference>
<evidence type="ECO:0000313" key="4">
    <source>
        <dbReference type="EMBL" id="EGQ4385486.1"/>
    </source>
</evidence>
<dbReference type="InterPro" id="IPR050922">
    <property type="entry name" value="LytR/CpsA/Psr_CW_biosynth"/>
</dbReference>
<dbReference type="GeneID" id="93824819"/>
<dbReference type="eggNOG" id="COG1316">
    <property type="taxonomic scope" value="Bacteria"/>
</dbReference>
<dbReference type="EMBL" id="QEIT01000023">
    <property type="protein sequence ID" value="PWZ75694.1"/>
    <property type="molecule type" value="Genomic_DNA"/>
</dbReference>
<reference evidence="4 9" key="4">
    <citation type="submission" date="2018-11" db="EMBL/GenBank/DDBJ databases">
        <authorList>
            <consortium name="Veterinary Laboratory Investigation and Response Network"/>
        </authorList>
    </citation>
    <scope>NUCLEOTIDE SEQUENCE [LARGE SCALE GENOMIC DNA]</scope>
    <source>
        <strain evidence="4 9">SPSE-18-VL-LA-PA-Ryan-0021</strain>
    </source>
</reference>
<gene>
    <name evidence="5" type="ORF">DD902_04575</name>
    <name evidence="6" type="ORF">DV961_08940</name>
    <name evidence="4" type="ORF">EGV54_10345</name>
</gene>
<dbReference type="OrthoDB" id="27330at2"/>